<gene>
    <name evidence="2" type="ORF">FPZ49_05580</name>
</gene>
<dbReference type="Proteomes" id="UP000317036">
    <property type="component" value="Unassembled WGS sequence"/>
</dbReference>
<evidence type="ECO:0000313" key="3">
    <source>
        <dbReference type="Proteomes" id="UP000317036"/>
    </source>
</evidence>
<reference evidence="2 3" key="1">
    <citation type="submission" date="2019-07" db="EMBL/GenBank/DDBJ databases">
        <authorList>
            <person name="Kim J."/>
        </authorList>
    </citation>
    <scope>NUCLEOTIDE SEQUENCE [LARGE SCALE GENOMIC DNA]</scope>
    <source>
        <strain evidence="2 3">JC52</strain>
    </source>
</reference>
<dbReference type="SUPFAM" id="SSF56300">
    <property type="entry name" value="Metallo-dependent phosphatases"/>
    <property type="match status" value="1"/>
</dbReference>
<keyword evidence="3" id="KW-1185">Reference proteome</keyword>
<dbReference type="RefSeq" id="WP_144844364.1">
    <property type="nucleotide sequence ID" value="NZ_VNJI01000005.1"/>
</dbReference>
<dbReference type="InterPro" id="IPR004843">
    <property type="entry name" value="Calcineurin-like_PHP"/>
</dbReference>
<dbReference type="EMBL" id="VNJI01000005">
    <property type="protein sequence ID" value="TVY10946.1"/>
    <property type="molecule type" value="Genomic_DNA"/>
</dbReference>
<organism evidence="2 3">
    <name type="scientific">Paenibacillus cremeus</name>
    <dbReference type="NCBI Taxonomy" id="2163881"/>
    <lineage>
        <taxon>Bacteria</taxon>
        <taxon>Bacillati</taxon>
        <taxon>Bacillota</taxon>
        <taxon>Bacilli</taxon>
        <taxon>Bacillales</taxon>
        <taxon>Paenibacillaceae</taxon>
        <taxon>Paenibacillus</taxon>
    </lineage>
</organism>
<dbReference type="InterPro" id="IPR011230">
    <property type="entry name" value="PAP14/16/28/29"/>
</dbReference>
<dbReference type="InterPro" id="IPR029052">
    <property type="entry name" value="Metallo-depent_PP-like"/>
</dbReference>
<protein>
    <submittedName>
        <fullName evidence="2">Metallophosphoesterase</fullName>
    </submittedName>
</protein>
<dbReference type="PIRSF" id="PIRSF030250">
    <property type="entry name" value="Ptase_At2g46880"/>
    <property type="match status" value="1"/>
</dbReference>
<evidence type="ECO:0000259" key="1">
    <source>
        <dbReference type="Pfam" id="PF00149"/>
    </source>
</evidence>
<evidence type="ECO:0000313" key="2">
    <source>
        <dbReference type="EMBL" id="TVY10946.1"/>
    </source>
</evidence>
<dbReference type="Gene3D" id="3.60.21.10">
    <property type="match status" value="1"/>
</dbReference>
<dbReference type="Pfam" id="PF00149">
    <property type="entry name" value="Metallophos"/>
    <property type="match status" value="1"/>
</dbReference>
<dbReference type="GO" id="GO:0005737">
    <property type="term" value="C:cytoplasm"/>
    <property type="evidence" value="ECO:0007669"/>
    <property type="project" value="TreeGrafter"/>
</dbReference>
<accession>A0A559KFP9</accession>
<name>A0A559KFP9_9BACL</name>
<dbReference type="OrthoDB" id="9816081at2"/>
<dbReference type="GO" id="GO:0016788">
    <property type="term" value="F:hydrolase activity, acting on ester bonds"/>
    <property type="evidence" value="ECO:0007669"/>
    <property type="project" value="TreeGrafter"/>
</dbReference>
<feature type="domain" description="Calcineurin-like phosphoesterase" evidence="1">
    <location>
        <begin position="17"/>
        <end position="253"/>
    </location>
</feature>
<proteinExistence type="predicted"/>
<dbReference type="PANTHER" id="PTHR32440">
    <property type="entry name" value="PHOSPHATASE DCR2-RELATED-RELATED"/>
    <property type="match status" value="1"/>
</dbReference>
<dbReference type="AlphaFoldDB" id="A0A559KFP9"/>
<comment type="caution">
    <text evidence="2">The sequence shown here is derived from an EMBL/GenBank/DDBJ whole genome shotgun (WGS) entry which is preliminary data.</text>
</comment>
<dbReference type="CDD" id="cd07383">
    <property type="entry name" value="MPP_Dcr2"/>
    <property type="match status" value="1"/>
</dbReference>
<sequence length="320" mass="35845">MKPTTQLKLSFREDNTLKIVQFTDIHWKNTEEADLRSRALMEQVLQAEKPDLVVFTGDVIYTGGVRPGAEPCRDPLASLGEAVAVVEQSQTPWALVFGNHDSENGVTREELADAIGDHKYSLFEQGPADISGVGNYVIQVTDGEGAVKAALYFLDSGCGSPVPHVKGYDWIRRDQIAWYEQQSRQLTANHGVPLPSLAFFHIPLPEYQDIWEQGVCYGQKFEDVCCARVNSGLFAAMVEMGDVMGTFVGHDHVNDYWGEMHGIRLCYGRATGYNTYGREGFPRGARVIRMYAGERRFDTWLRLDDGSVVMEQPKQEAELK</sequence>